<proteinExistence type="predicted"/>
<dbReference type="RefSeq" id="WP_338101885.1">
    <property type="nucleotide sequence ID" value="NZ_CP131060.1"/>
</dbReference>
<feature type="transmembrane region" description="Helical" evidence="1">
    <location>
        <begin position="7"/>
        <end position="28"/>
    </location>
</feature>
<keyword evidence="1" id="KW-0812">Transmembrane</keyword>
<sequence length="317" mass="34645">MDRDHAELVVVLGVIFVIFLAGIVFINLNQENTANNTTKTNSSNTAQAAANVENKTLPTQNTSGSSDVVVINSGENPAAYNLSAYNTPGTYIYVQLGRTSELIITGTVVEIQPSVWNTPDGTAPEELVLMMQTQQTQMQQTQMQQTQAQQTQMPPMQTHQIPAHTKTAANTVEIDLSPDKRIYTDVVIQIDKIHKGNTESPIVIRTYAGTVDNVRFESDIEPEDFVGGKEYFLFLEKDSGPLKNTGEPHYVVSGPAGKILLLENGTGVDNNGKIVNMTDVKKSVVLKTQTISSVVVQKVKNWNSDLNTKEDSETGMS</sequence>
<dbReference type="AlphaFoldDB" id="A0AA96ZVJ8"/>
<dbReference type="Proteomes" id="UP001303587">
    <property type="component" value="Chromosome"/>
</dbReference>
<reference evidence="2 3" key="1">
    <citation type="submission" date="2023-07" db="EMBL/GenBank/DDBJ databases">
        <title>Closed genoem sequence of Methanosarcinaceae archaeon Ac7.</title>
        <authorList>
            <person name="Poehlein A."/>
            <person name="Protasov E."/>
            <person name="Platt K."/>
            <person name="Reeh H."/>
            <person name="Daniel R."/>
            <person name="Brune A."/>
        </authorList>
    </citation>
    <scope>NUCLEOTIDE SEQUENCE [LARGE SCALE GENOMIC DNA]</scope>
    <source>
        <strain evidence="2 3">Ac7</strain>
    </source>
</reference>
<name>A0AA96ZVJ8_9EURY</name>
<gene>
    <name evidence="2" type="ORF">MsAc7_10730</name>
</gene>
<organism evidence="2 3">
    <name type="scientific">Methanolapillus millepedarum</name>
    <dbReference type="NCBI Taxonomy" id="3028296"/>
    <lineage>
        <taxon>Archaea</taxon>
        <taxon>Methanobacteriati</taxon>
        <taxon>Methanobacteriota</taxon>
        <taxon>Stenosarchaea group</taxon>
        <taxon>Methanomicrobia</taxon>
        <taxon>Methanosarcinales</taxon>
        <taxon>Methanosarcinaceae</taxon>
        <taxon>Methanolapillus</taxon>
    </lineage>
</organism>
<keyword evidence="1" id="KW-0472">Membrane</keyword>
<keyword evidence="1" id="KW-1133">Transmembrane helix</keyword>
<protein>
    <submittedName>
        <fullName evidence="2">Uncharacterized protein</fullName>
    </submittedName>
</protein>
<dbReference type="GeneID" id="89230179"/>
<dbReference type="EMBL" id="CP131060">
    <property type="protein sequence ID" value="WNY25521.1"/>
    <property type="molecule type" value="Genomic_DNA"/>
</dbReference>
<accession>A0AA96ZVJ8</accession>
<evidence type="ECO:0000313" key="2">
    <source>
        <dbReference type="EMBL" id="WNY25521.1"/>
    </source>
</evidence>
<keyword evidence="3" id="KW-1185">Reference proteome</keyword>
<evidence type="ECO:0000313" key="3">
    <source>
        <dbReference type="Proteomes" id="UP001303587"/>
    </source>
</evidence>
<evidence type="ECO:0000256" key="1">
    <source>
        <dbReference type="SAM" id="Phobius"/>
    </source>
</evidence>